<evidence type="ECO:0000313" key="3">
    <source>
        <dbReference type="Proteomes" id="UP000270866"/>
    </source>
</evidence>
<dbReference type="Proteomes" id="UP000270866">
    <property type="component" value="Unassembled WGS sequence"/>
</dbReference>
<comment type="caution">
    <text evidence="2">The sequence shown here is derived from an EMBL/GenBank/DDBJ whole genome shotgun (WGS) entry which is preliminary data.</text>
</comment>
<evidence type="ECO:0000313" key="2">
    <source>
        <dbReference type="EMBL" id="RKK06346.1"/>
    </source>
</evidence>
<sequence length="85" mass="9857">MPYWKFQILHRYLRTLDHTKIDKTGPLPKVFQACDEWSDHIQAASAEIFFPGSHLAVDECMISYTDRFKKTTVVKGMPIPLGFKI</sequence>
<feature type="domain" description="PiggyBac transposable element-derived protein" evidence="1">
    <location>
        <begin position="1"/>
        <end position="85"/>
    </location>
</feature>
<dbReference type="InterPro" id="IPR029526">
    <property type="entry name" value="PGBD"/>
</dbReference>
<evidence type="ECO:0000259" key="1">
    <source>
        <dbReference type="Pfam" id="PF13843"/>
    </source>
</evidence>
<dbReference type="Pfam" id="PF13843">
    <property type="entry name" value="DDE_Tnp_1_7"/>
    <property type="match status" value="1"/>
</dbReference>
<protein>
    <recommendedName>
        <fullName evidence="1">PiggyBac transposable element-derived protein domain-containing protein</fullName>
    </recommendedName>
</protein>
<dbReference type="AlphaFoldDB" id="A0A3L6MQV3"/>
<accession>A0A3L6MQV3</accession>
<name>A0A3L6MQV3_FUSOX</name>
<organism evidence="2 3">
    <name type="scientific">Fusarium oxysporum f. sp. cepae</name>
    <dbReference type="NCBI Taxonomy" id="396571"/>
    <lineage>
        <taxon>Eukaryota</taxon>
        <taxon>Fungi</taxon>
        <taxon>Dikarya</taxon>
        <taxon>Ascomycota</taxon>
        <taxon>Pezizomycotina</taxon>
        <taxon>Sordariomycetes</taxon>
        <taxon>Hypocreomycetidae</taxon>
        <taxon>Hypocreales</taxon>
        <taxon>Nectriaceae</taxon>
        <taxon>Fusarium</taxon>
        <taxon>Fusarium oxysporum species complex</taxon>
    </lineage>
</organism>
<dbReference type="EMBL" id="MRCU01000022">
    <property type="protein sequence ID" value="RKK06346.1"/>
    <property type="molecule type" value="Genomic_DNA"/>
</dbReference>
<reference evidence="2 3" key="1">
    <citation type="journal article" date="2018" name="Sci. Rep.">
        <title>Characterisation of pathogen-specific regions and novel effector candidates in Fusarium oxysporum f. sp. cepae.</title>
        <authorList>
            <person name="Armitage A.D."/>
            <person name="Taylor A."/>
            <person name="Sobczyk M.K."/>
            <person name="Baxter L."/>
            <person name="Greenfield B.P."/>
            <person name="Bates H.J."/>
            <person name="Wilson F."/>
            <person name="Jackson A.C."/>
            <person name="Ott S."/>
            <person name="Harrison R.J."/>
            <person name="Clarkson J.P."/>
        </authorList>
    </citation>
    <scope>NUCLEOTIDE SEQUENCE [LARGE SCALE GENOMIC DNA]</scope>
    <source>
        <strain evidence="2 3">FoC_Fus2</strain>
    </source>
</reference>
<proteinExistence type="predicted"/>
<gene>
    <name evidence="2" type="ORF">BFJ65_g18744</name>
</gene>